<dbReference type="PANTHER" id="PTHR30575:SF0">
    <property type="entry name" value="XAA-ARG DIPEPTIDASE"/>
    <property type="match status" value="1"/>
</dbReference>
<evidence type="ECO:0000256" key="1">
    <source>
        <dbReference type="PIRNR" id="PIRNR037226"/>
    </source>
</evidence>
<dbReference type="OrthoDB" id="9781032at2"/>
<comment type="similarity">
    <text evidence="1">Belongs to the peptidase M20A family.</text>
</comment>
<dbReference type="InterPro" id="IPR052030">
    <property type="entry name" value="Peptidase_M20/M20A_hydrolases"/>
</dbReference>
<dbReference type="SUPFAM" id="SSF53187">
    <property type="entry name" value="Zn-dependent exopeptidases"/>
    <property type="match status" value="1"/>
</dbReference>
<dbReference type="EMBL" id="FNQE01000025">
    <property type="protein sequence ID" value="SDZ21659.1"/>
    <property type="molecule type" value="Genomic_DNA"/>
</dbReference>
<dbReference type="PANTHER" id="PTHR30575">
    <property type="entry name" value="PEPTIDASE M20"/>
    <property type="match status" value="1"/>
</dbReference>
<dbReference type="FunFam" id="3.30.70.360:FF:000004">
    <property type="entry name" value="Peptidase M20 domain-containing protein 2"/>
    <property type="match status" value="1"/>
</dbReference>
<dbReference type="Proteomes" id="UP000198625">
    <property type="component" value="Unassembled WGS sequence"/>
</dbReference>
<proteinExistence type="inferred from homology"/>
<dbReference type="RefSeq" id="WP_091731264.1">
    <property type="nucleotide sequence ID" value="NZ_FNQE01000025.1"/>
</dbReference>
<dbReference type="GO" id="GO:0046657">
    <property type="term" value="P:folic acid catabolic process"/>
    <property type="evidence" value="ECO:0007669"/>
    <property type="project" value="TreeGrafter"/>
</dbReference>
<feature type="domain" description="Peptidase M20 dimerisation" evidence="2">
    <location>
        <begin position="177"/>
        <end position="272"/>
    </location>
</feature>
<dbReference type="Pfam" id="PF01546">
    <property type="entry name" value="Peptidase_M20"/>
    <property type="match status" value="1"/>
</dbReference>
<dbReference type="Pfam" id="PF07687">
    <property type="entry name" value="M20_dimer"/>
    <property type="match status" value="1"/>
</dbReference>
<dbReference type="AlphaFoldDB" id="A0A1H3R9L0"/>
<evidence type="ECO:0000259" key="2">
    <source>
        <dbReference type="Pfam" id="PF07687"/>
    </source>
</evidence>
<dbReference type="InterPro" id="IPR017144">
    <property type="entry name" value="Xaa-Arg_dipeptidase"/>
</dbReference>
<dbReference type="GO" id="GO:0005737">
    <property type="term" value="C:cytoplasm"/>
    <property type="evidence" value="ECO:0007669"/>
    <property type="project" value="TreeGrafter"/>
</dbReference>
<dbReference type="Gene3D" id="3.40.630.10">
    <property type="entry name" value="Zn peptidases"/>
    <property type="match status" value="1"/>
</dbReference>
<dbReference type="PIRSF" id="PIRSF037226">
    <property type="entry name" value="Amidohydrolase_ACY1L2_prd"/>
    <property type="match status" value="1"/>
</dbReference>
<evidence type="ECO:0000313" key="3">
    <source>
        <dbReference type="EMBL" id="SDZ21659.1"/>
    </source>
</evidence>
<evidence type="ECO:0000313" key="4">
    <source>
        <dbReference type="Proteomes" id="UP000198625"/>
    </source>
</evidence>
<keyword evidence="4" id="KW-1185">Reference proteome</keyword>
<dbReference type="CDD" id="cd03887">
    <property type="entry name" value="M20_Acy1L2"/>
    <property type="match status" value="1"/>
</dbReference>
<dbReference type="InterPro" id="IPR011650">
    <property type="entry name" value="Peptidase_M20_dimer"/>
</dbReference>
<organism evidence="3 4">
    <name type="scientific">Proteiniborus ethanoligenes</name>
    <dbReference type="NCBI Taxonomy" id="415015"/>
    <lineage>
        <taxon>Bacteria</taxon>
        <taxon>Bacillati</taxon>
        <taxon>Bacillota</taxon>
        <taxon>Clostridia</taxon>
        <taxon>Eubacteriales</taxon>
        <taxon>Proteiniborus</taxon>
    </lineage>
</organism>
<dbReference type="InterPro" id="IPR002933">
    <property type="entry name" value="Peptidase_M20"/>
</dbReference>
<dbReference type="Gene3D" id="3.30.70.360">
    <property type="match status" value="1"/>
</dbReference>
<keyword evidence="3" id="KW-0378">Hydrolase</keyword>
<dbReference type="NCBIfam" id="TIGR01891">
    <property type="entry name" value="amidohydrolases"/>
    <property type="match status" value="1"/>
</dbReference>
<protein>
    <recommendedName>
        <fullName evidence="1">Peptidase M20 domain-containing protein 2</fullName>
    </recommendedName>
</protein>
<dbReference type="GO" id="GO:0016805">
    <property type="term" value="F:dipeptidase activity"/>
    <property type="evidence" value="ECO:0007669"/>
    <property type="project" value="InterPro"/>
</dbReference>
<dbReference type="STRING" id="415015.SAMN05660462_02259"/>
<reference evidence="3 4" key="1">
    <citation type="submission" date="2016-10" db="EMBL/GenBank/DDBJ databases">
        <authorList>
            <person name="de Groot N.N."/>
        </authorList>
    </citation>
    <scope>NUCLEOTIDE SEQUENCE [LARGE SCALE GENOMIC DNA]</scope>
    <source>
        <strain evidence="3 4">DSM 21650</strain>
    </source>
</reference>
<dbReference type="InterPro" id="IPR017439">
    <property type="entry name" value="Amidohydrolase"/>
</dbReference>
<name>A0A1H3R9L0_9FIRM</name>
<accession>A0A1H3R9L0</accession>
<dbReference type="SUPFAM" id="SSF55031">
    <property type="entry name" value="Bacterial exopeptidase dimerisation domain"/>
    <property type="match status" value="1"/>
</dbReference>
<dbReference type="InterPro" id="IPR036264">
    <property type="entry name" value="Bact_exopeptidase_dim_dom"/>
</dbReference>
<dbReference type="GO" id="GO:0071713">
    <property type="term" value="F:para-aminobenzoyl-glutamate hydrolase activity"/>
    <property type="evidence" value="ECO:0007669"/>
    <property type="project" value="TreeGrafter"/>
</dbReference>
<sequence length="400" mass="43609">MELREKERLKEEIIREIENNREELIKTTKYIWNNPEIGYQEHKAKEILVNVLEKAGFQIQREVGNVATAFVAVKNGKGKGPRVAIMSEYDALPGIGHACGHNLFSVSAIGAALGISKVIEELDGSVVVIGTPAEEGTVPNAGGKAVLIEEGVFDNIDAAMICHAEGRTIVERLLVAAASIEVVFTGRAAHAGGSPHEGINALTAGLLTINNINAIRQHFLPRVIVNPIISEGGITANTIPDKCLLKLSIRADKRNVLSAVMDKVENCIKAAALVTDCKYEIIMDKKIYEDLIPNHELSLSFREALENLGVDYIEREEANYAWDAGNVSYVCPTIAPYIKIGNENLVGHTEEFKEASNSETGFEGMIIGAKAMALTAFDYLTSPDLRERAQEEFQKKIAGE</sequence>
<gene>
    <name evidence="3" type="ORF">SAMN05660462_02259</name>
</gene>